<reference evidence="2 3" key="1">
    <citation type="submission" date="2024-05" db="EMBL/GenBank/DDBJ databases">
        <title>Culex pipiens pipiens assembly and annotation.</title>
        <authorList>
            <person name="Alout H."/>
            <person name="Durand T."/>
        </authorList>
    </citation>
    <scope>NUCLEOTIDE SEQUENCE [LARGE SCALE GENOMIC DNA]</scope>
    <source>
        <strain evidence="2">HA-2024</strain>
        <tissue evidence="2">Whole body</tissue>
    </source>
</reference>
<name>A0ABD1DSE5_CULPP</name>
<feature type="chain" id="PRO_5044795945" description="Secreted protein" evidence="1">
    <location>
        <begin position="17"/>
        <end position="309"/>
    </location>
</feature>
<feature type="signal peptide" evidence="1">
    <location>
        <begin position="1"/>
        <end position="16"/>
    </location>
</feature>
<protein>
    <recommendedName>
        <fullName evidence="4">Secreted protein</fullName>
    </recommendedName>
</protein>
<evidence type="ECO:0000313" key="3">
    <source>
        <dbReference type="Proteomes" id="UP001562425"/>
    </source>
</evidence>
<gene>
    <name evidence="2" type="ORF">pipiens_005980</name>
</gene>
<evidence type="ECO:0008006" key="4">
    <source>
        <dbReference type="Google" id="ProtNLM"/>
    </source>
</evidence>
<dbReference type="EMBL" id="JBEHCU010002607">
    <property type="protein sequence ID" value="KAL1402681.1"/>
    <property type="molecule type" value="Genomic_DNA"/>
</dbReference>
<evidence type="ECO:0000256" key="1">
    <source>
        <dbReference type="SAM" id="SignalP"/>
    </source>
</evidence>
<proteinExistence type="predicted"/>
<keyword evidence="1" id="KW-0732">Signal</keyword>
<evidence type="ECO:0000313" key="2">
    <source>
        <dbReference type="EMBL" id="KAL1402681.1"/>
    </source>
</evidence>
<accession>A0ABD1DSE5</accession>
<organism evidence="2 3">
    <name type="scientific">Culex pipiens pipiens</name>
    <name type="common">Northern house mosquito</name>
    <dbReference type="NCBI Taxonomy" id="38569"/>
    <lineage>
        <taxon>Eukaryota</taxon>
        <taxon>Metazoa</taxon>
        <taxon>Ecdysozoa</taxon>
        <taxon>Arthropoda</taxon>
        <taxon>Hexapoda</taxon>
        <taxon>Insecta</taxon>
        <taxon>Pterygota</taxon>
        <taxon>Neoptera</taxon>
        <taxon>Endopterygota</taxon>
        <taxon>Diptera</taxon>
        <taxon>Nematocera</taxon>
        <taxon>Culicoidea</taxon>
        <taxon>Culicidae</taxon>
        <taxon>Culicinae</taxon>
        <taxon>Culicini</taxon>
        <taxon>Culex</taxon>
        <taxon>Culex</taxon>
    </lineage>
</organism>
<dbReference type="AlphaFoldDB" id="A0ABD1DSE5"/>
<dbReference type="Proteomes" id="UP001562425">
    <property type="component" value="Unassembled WGS sequence"/>
</dbReference>
<comment type="caution">
    <text evidence="2">The sequence shown here is derived from an EMBL/GenBank/DDBJ whole genome shotgun (WGS) entry which is preliminary data.</text>
</comment>
<sequence>MLLLAVLCFLLHNASADLAKSADLHLEAVSKAKLLTTNAQAASLKTLLTVIDAENTAAINKYKTAVKTIQTDLVGAVKRLDVFSRNVTLLALKESTSEAFTTAYYELNNRNQMDLTTINDGFHQLRSNVRNLLQTTSDRYFSDVQSTAESLASVTRARGTFSEKCNAAIGPKITGSFAPLQREIDACLARERLRLSRISDSVDRVVQLLRLNMADFATDISSCTRFALFATNSADFYQAKGCLEANLLEMNQYGEMINAELNLLQPTVQVETEASSGRIRHCVMQSAGEASSLMEGTRMAINRCAEVGP</sequence>
<keyword evidence="3" id="KW-1185">Reference proteome</keyword>